<sequence>MSIETAKEHLSKWKKDNDIIILDQSSATVELAAKALGVIGSEIAKSVSFYDKSGGVILIVTSGTARIDGRKFKDEFGLKAKMLSSEDVEPLVGHPVGGVCPFGVKQGVNVYLDDSLKHFEWVYPACGSGNSAIKLSIAELEQSSEYVRWVNVTKE</sequence>
<proteinExistence type="predicted"/>
<dbReference type="PANTHER" id="PTHR30411:SF1">
    <property type="entry name" value="CYTOPLASMIC PROTEIN"/>
    <property type="match status" value="1"/>
</dbReference>
<evidence type="ECO:0000313" key="5">
    <source>
        <dbReference type="Proteomes" id="UP000658202"/>
    </source>
</evidence>
<dbReference type="RefSeq" id="WP_120213747.1">
    <property type="nucleotide sequence ID" value="NZ_BMCW01000004.1"/>
</dbReference>
<dbReference type="EMBL" id="BMCW01000004">
    <property type="protein sequence ID" value="GGG59437.1"/>
    <property type="molecule type" value="Genomic_DNA"/>
</dbReference>
<protein>
    <submittedName>
        <fullName evidence="2">Proline--tRNA ligase</fullName>
    </submittedName>
    <submittedName>
        <fullName evidence="3">Prolyl-tRNA editing enzyme YbaK/EbsC (Cys-tRNA(Pro) deacylase)</fullName>
    </submittedName>
</protein>
<evidence type="ECO:0000313" key="2">
    <source>
        <dbReference type="EMBL" id="GGG59437.1"/>
    </source>
</evidence>
<evidence type="ECO:0000313" key="3">
    <source>
        <dbReference type="EMBL" id="RKE87247.1"/>
    </source>
</evidence>
<dbReference type="EMBL" id="RAQH01000005">
    <property type="protein sequence ID" value="RKE87247.1"/>
    <property type="molecule type" value="Genomic_DNA"/>
</dbReference>
<reference evidence="2" key="4">
    <citation type="submission" date="2024-05" db="EMBL/GenBank/DDBJ databases">
        <authorList>
            <person name="Sun Q."/>
            <person name="Sedlacek I."/>
        </authorList>
    </citation>
    <scope>NUCLEOTIDE SEQUENCE</scope>
    <source>
        <strain evidence="2">CCM 8490</strain>
    </source>
</reference>
<dbReference type="GO" id="GO:0002161">
    <property type="term" value="F:aminoacyl-tRNA deacylase activity"/>
    <property type="evidence" value="ECO:0007669"/>
    <property type="project" value="InterPro"/>
</dbReference>
<organism evidence="3 4">
    <name type="scientific">Epilithonimonas arachidiradicis</name>
    <dbReference type="NCBI Taxonomy" id="1617282"/>
    <lineage>
        <taxon>Bacteria</taxon>
        <taxon>Pseudomonadati</taxon>
        <taxon>Bacteroidota</taxon>
        <taxon>Flavobacteriia</taxon>
        <taxon>Flavobacteriales</taxon>
        <taxon>Weeksellaceae</taxon>
        <taxon>Chryseobacterium group</taxon>
        <taxon>Epilithonimonas</taxon>
    </lineage>
</organism>
<keyword evidence="2" id="KW-0436">Ligase</keyword>
<dbReference type="Proteomes" id="UP000658202">
    <property type="component" value="Unassembled WGS sequence"/>
</dbReference>
<reference evidence="5" key="3">
    <citation type="journal article" date="2019" name="Int. J. Syst. Evol. Microbiol.">
        <title>The Global Catalogue of Microorganisms (GCM) 10K type strain sequencing project: providing services to taxonomists for standard genome sequencing and annotation.</title>
        <authorList>
            <consortium name="The Broad Institute Genomics Platform"/>
            <consortium name="The Broad Institute Genome Sequencing Center for Infectious Disease"/>
            <person name="Wu L."/>
            <person name="Ma J."/>
        </authorList>
    </citation>
    <scope>NUCLEOTIDE SEQUENCE [LARGE SCALE GENOMIC DNA]</scope>
    <source>
        <strain evidence="5">CCM 8490</strain>
    </source>
</reference>
<dbReference type="GO" id="GO:0016874">
    <property type="term" value="F:ligase activity"/>
    <property type="evidence" value="ECO:0007669"/>
    <property type="project" value="UniProtKB-KW"/>
</dbReference>
<dbReference type="InterPro" id="IPR007214">
    <property type="entry name" value="YbaK/aa-tRNA-synth-assoc-dom"/>
</dbReference>
<accession>A0A420D8S3</accession>
<dbReference type="SUPFAM" id="SSF55826">
    <property type="entry name" value="YbaK/ProRS associated domain"/>
    <property type="match status" value="1"/>
</dbReference>
<comment type="caution">
    <text evidence="3">The sequence shown here is derived from an EMBL/GenBank/DDBJ whole genome shotgun (WGS) entry which is preliminary data.</text>
</comment>
<evidence type="ECO:0000259" key="1">
    <source>
        <dbReference type="Pfam" id="PF04073"/>
    </source>
</evidence>
<gene>
    <name evidence="3" type="ORF">BXY58_2124</name>
    <name evidence="2" type="ORF">GCM10007332_21380</name>
</gene>
<dbReference type="OrthoDB" id="9798760at2"/>
<dbReference type="Pfam" id="PF04073">
    <property type="entry name" value="tRNA_edit"/>
    <property type="match status" value="1"/>
</dbReference>
<reference evidence="3 4" key="2">
    <citation type="submission" date="2018-09" db="EMBL/GenBank/DDBJ databases">
        <title>Genomic Encyclopedia of Archaeal and Bacterial Type Strains, Phase II (KMG-II): from individual species to whole genera.</title>
        <authorList>
            <person name="Goeker M."/>
        </authorList>
    </citation>
    <scope>NUCLEOTIDE SEQUENCE [LARGE SCALE GENOMIC DNA]</scope>
    <source>
        <strain evidence="3 4">DSM 27620</strain>
    </source>
</reference>
<dbReference type="InterPro" id="IPR036754">
    <property type="entry name" value="YbaK/aa-tRNA-synt-asso_dom_sf"/>
</dbReference>
<evidence type="ECO:0000313" key="4">
    <source>
        <dbReference type="Proteomes" id="UP000285906"/>
    </source>
</evidence>
<name>A0A420D8S3_9FLAO</name>
<dbReference type="AlphaFoldDB" id="A0A420D8S3"/>
<dbReference type="CDD" id="cd04333">
    <property type="entry name" value="ProX_deacylase"/>
    <property type="match status" value="1"/>
</dbReference>
<dbReference type="Proteomes" id="UP000285906">
    <property type="component" value="Unassembled WGS sequence"/>
</dbReference>
<keyword evidence="5" id="KW-1185">Reference proteome</keyword>
<dbReference type="PANTHER" id="PTHR30411">
    <property type="entry name" value="CYTOPLASMIC PROTEIN"/>
    <property type="match status" value="1"/>
</dbReference>
<dbReference type="Gene3D" id="3.90.960.10">
    <property type="entry name" value="YbaK/aminoacyl-tRNA synthetase-associated domain"/>
    <property type="match status" value="1"/>
</dbReference>
<feature type="domain" description="YbaK/aminoacyl-tRNA synthetase-associated" evidence="1">
    <location>
        <begin position="26"/>
        <end position="141"/>
    </location>
</feature>
<reference evidence="2" key="1">
    <citation type="journal article" date="2014" name="Int. J. Syst. Evol. Microbiol.">
        <title>Complete genome of a new Firmicutes species belonging to the dominant human colonic microbiota ('Ruminococcus bicirculans') reveals two chromosomes and a selective capacity to utilize plant glucans.</title>
        <authorList>
            <consortium name="NISC Comparative Sequencing Program"/>
            <person name="Wegmann U."/>
            <person name="Louis P."/>
            <person name="Goesmann A."/>
            <person name="Henrissat B."/>
            <person name="Duncan S.H."/>
            <person name="Flint H.J."/>
        </authorList>
    </citation>
    <scope>NUCLEOTIDE SEQUENCE</scope>
    <source>
        <strain evidence="2">CCM 8490</strain>
    </source>
</reference>